<dbReference type="GO" id="GO:0005840">
    <property type="term" value="C:ribosome"/>
    <property type="evidence" value="ECO:0007669"/>
    <property type="project" value="UniProtKB-KW"/>
</dbReference>
<sequence>MGMILDTVSLSNDRLQRVKSAVVVQEPSTSALNVVDENEEISIGQWCAFVSAEKKEIFGRIMAFSFYGGTTWKSQGYSSNTVKQRTQFCPKLEYVSGIRNFDCTAVVEHQAGREIGCLCTWFSYKAVEKKIVLRDVSMDVQGYYNIKHYICTIPRPLIGEIGKLTISCSLKDIRNIAKGRKAK</sequence>
<evidence type="ECO:0000313" key="1">
    <source>
        <dbReference type="EMBL" id="KAK3909543.1"/>
    </source>
</evidence>
<dbReference type="Proteomes" id="UP001219518">
    <property type="component" value="Unassembled WGS sequence"/>
</dbReference>
<organism evidence="1 2">
    <name type="scientific">Frankliniella fusca</name>
    <dbReference type="NCBI Taxonomy" id="407009"/>
    <lineage>
        <taxon>Eukaryota</taxon>
        <taxon>Metazoa</taxon>
        <taxon>Ecdysozoa</taxon>
        <taxon>Arthropoda</taxon>
        <taxon>Hexapoda</taxon>
        <taxon>Insecta</taxon>
        <taxon>Pterygota</taxon>
        <taxon>Neoptera</taxon>
        <taxon>Paraneoptera</taxon>
        <taxon>Thysanoptera</taxon>
        <taxon>Terebrantia</taxon>
        <taxon>Thripoidea</taxon>
        <taxon>Thripidae</taxon>
        <taxon>Frankliniella</taxon>
    </lineage>
</organism>
<proteinExistence type="predicted"/>
<reference evidence="1" key="2">
    <citation type="journal article" date="2023" name="BMC Genomics">
        <title>Pest status, molecular evolution, and epigenetic factors derived from the genome assembly of Frankliniella fusca, a thysanopteran phytovirus vector.</title>
        <authorList>
            <person name="Catto M.A."/>
            <person name="Labadie P.E."/>
            <person name="Jacobson A.L."/>
            <person name="Kennedy G.G."/>
            <person name="Srinivasan R."/>
            <person name="Hunt B.G."/>
        </authorList>
    </citation>
    <scope>NUCLEOTIDE SEQUENCE</scope>
    <source>
        <strain evidence="1">PL_HMW_Pooled</strain>
    </source>
</reference>
<accession>A0AAE1L7P1</accession>
<protein>
    <submittedName>
        <fullName evidence="1">Ribosomal protein S12 methylthiotransferase</fullName>
    </submittedName>
</protein>
<reference evidence="1" key="1">
    <citation type="submission" date="2021-07" db="EMBL/GenBank/DDBJ databases">
        <authorList>
            <person name="Catto M.A."/>
            <person name="Jacobson A."/>
            <person name="Kennedy G."/>
            <person name="Labadie P."/>
            <person name="Hunt B.G."/>
            <person name="Srinivasan R."/>
        </authorList>
    </citation>
    <scope>NUCLEOTIDE SEQUENCE</scope>
    <source>
        <strain evidence="1">PL_HMW_Pooled</strain>
        <tissue evidence="1">Head</tissue>
    </source>
</reference>
<dbReference type="AlphaFoldDB" id="A0AAE1L7P1"/>
<evidence type="ECO:0000313" key="2">
    <source>
        <dbReference type="Proteomes" id="UP001219518"/>
    </source>
</evidence>
<dbReference type="EMBL" id="JAHWGI010000105">
    <property type="protein sequence ID" value="KAK3909543.1"/>
    <property type="molecule type" value="Genomic_DNA"/>
</dbReference>
<gene>
    <name evidence="1" type="ORF">KUF71_019646</name>
</gene>
<name>A0AAE1L7P1_9NEOP</name>
<keyword evidence="1" id="KW-0689">Ribosomal protein</keyword>
<comment type="caution">
    <text evidence="1">The sequence shown here is derived from an EMBL/GenBank/DDBJ whole genome shotgun (WGS) entry which is preliminary data.</text>
</comment>
<keyword evidence="2" id="KW-1185">Reference proteome</keyword>
<keyword evidence="1" id="KW-0687">Ribonucleoprotein</keyword>